<protein>
    <submittedName>
        <fullName evidence="2">Uncharacterized protein</fullName>
    </submittedName>
</protein>
<name>A0A2G5K3Q2_9RHOB</name>
<gene>
    <name evidence="2" type="ORF">BFP76_02750</name>
</gene>
<evidence type="ECO:0000256" key="1">
    <source>
        <dbReference type="SAM" id="SignalP"/>
    </source>
</evidence>
<evidence type="ECO:0000313" key="3">
    <source>
        <dbReference type="Proteomes" id="UP000231516"/>
    </source>
</evidence>
<dbReference type="AlphaFoldDB" id="A0A2G5K3Q2"/>
<dbReference type="RefSeq" id="WP_099592446.1">
    <property type="nucleotide sequence ID" value="NZ_MDGM01000012.1"/>
</dbReference>
<feature type="chain" id="PRO_5013969265" evidence="1">
    <location>
        <begin position="24"/>
        <end position="222"/>
    </location>
</feature>
<sequence length="222" mass="24175">MNRRQFSQSIAALFATPALPAAALATPVTQTVVPNMAYCWADYLTRMHKVCSPQMLAPFLRVDQNAAKIIHAQLVAENYLTASGAAHPNLIARQPKSIPRASTQTIERSQPTKRVKSTKLTNTDHTARDATQDDIPALIEIWDRNSDQTCDDIETYLYDHLMNTIVIGAIGAPVGFYVHDETSVCHLLAQSDAAMTALCDHADDAGLICEIGTAIADQDATQ</sequence>
<dbReference type="Proteomes" id="UP000231516">
    <property type="component" value="Unassembled WGS sequence"/>
</dbReference>
<keyword evidence="3" id="KW-1185">Reference proteome</keyword>
<keyword evidence="1" id="KW-0732">Signal</keyword>
<accession>A0A2G5K3Q2</accession>
<reference evidence="2 3" key="1">
    <citation type="submission" date="2016-08" db="EMBL/GenBank/DDBJ databases">
        <title>Draft genome of Amylibacter sp. strain 4G11.</title>
        <authorList>
            <person name="Wong S.-K."/>
            <person name="Hamasaki K."/>
            <person name="Yoshizawa S."/>
        </authorList>
    </citation>
    <scope>NUCLEOTIDE SEQUENCE [LARGE SCALE GENOMIC DNA]</scope>
    <source>
        <strain evidence="2 3">4G11</strain>
    </source>
</reference>
<feature type="signal peptide" evidence="1">
    <location>
        <begin position="1"/>
        <end position="23"/>
    </location>
</feature>
<comment type="caution">
    <text evidence="2">The sequence shown here is derived from an EMBL/GenBank/DDBJ whole genome shotgun (WGS) entry which is preliminary data.</text>
</comment>
<organism evidence="2 3">
    <name type="scientific">Paramylibacter kogurei</name>
    <dbReference type="NCBI Taxonomy" id="1889778"/>
    <lineage>
        <taxon>Bacteria</taxon>
        <taxon>Pseudomonadati</taxon>
        <taxon>Pseudomonadota</taxon>
        <taxon>Alphaproteobacteria</taxon>
        <taxon>Rhodobacterales</taxon>
        <taxon>Paracoccaceae</taxon>
        <taxon>Paramylibacter</taxon>
    </lineage>
</organism>
<evidence type="ECO:0000313" key="2">
    <source>
        <dbReference type="EMBL" id="PIB24167.1"/>
    </source>
</evidence>
<dbReference type="EMBL" id="MDGM01000012">
    <property type="protein sequence ID" value="PIB24167.1"/>
    <property type="molecule type" value="Genomic_DNA"/>
</dbReference>
<proteinExistence type="predicted"/>